<reference evidence="1" key="1">
    <citation type="journal article" date="2017" name="Appl. Environ. Microbiol.">
        <title>Molecular characterization of an Endozoicomonas-like organism causing infection in king scallop Pecten maximus L.</title>
        <authorList>
            <person name="Cano I."/>
            <person name="van Aerle R."/>
            <person name="Ross S."/>
            <person name="Verner-Jeffreys D.W."/>
            <person name="Paley R.K."/>
            <person name="Rimmer G."/>
            <person name="Ryder D."/>
            <person name="Hooper P."/>
            <person name="Stone D."/>
            <person name="Feist S.W."/>
        </authorList>
    </citation>
    <scope>NUCLEOTIDE SEQUENCE</scope>
</reference>
<name>A0A2H9T2F6_9ZZZZ</name>
<gene>
    <name evidence="1" type="ORF">CI610_03684</name>
</gene>
<dbReference type="AlphaFoldDB" id="A0A2H9T2F6"/>
<sequence length="53" mass="5911">MVFVRRTSTLLSPETEHHPMGPHELLVGKMFLDIAGTCHFKTPSFRCGLVTSP</sequence>
<comment type="caution">
    <text evidence="1">The sequence shown here is derived from an EMBL/GenBank/DDBJ whole genome shotgun (WGS) entry which is preliminary data.</text>
</comment>
<proteinExistence type="predicted"/>
<organism evidence="1">
    <name type="scientific">invertebrate metagenome</name>
    <dbReference type="NCBI Taxonomy" id="1711999"/>
    <lineage>
        <taxon>unclassified sequences</taxon>
        <taxon>metagenomes</taxon>
        <taxon>organismal metagenomes</taxon>
    </lineage>
</organism>
<dbReference type="EMBL" id="NSIT01000661">
    <property type="protein sequence ID" value="PJE77395.1"/>
    <property type="molecule type" value="Genomic_DNA"/>
</dbReference>
<evidence type="ECO:0000313" key="1">
    <source>
        <dbReference type="EMBL" id="PJE77395.1"/>
    </source>
</evidence>
<accession>A0A2H9T2F6</accession>
<protein>
    <submittedName>
        <fullName evidence="1">Uncharacterized protein</fullName>
    </submittedName>
</protein>